<dbReference type="AlphaFoldDB" id="A0A9P3G079"/>
<dbReference type="GO" id="GO:0003729">
    <property type="term" value="F:mRNA binding"/>
    <property type="evidence" value="ECO:0007669"/>
    <property type="project" value="TreeGrafter"/>
</dbReference>
<dbReference type="EMBL" id="BPQB01000003">
    <property type="protein sequence ID" value="GJE85816.1"/>
    <property type="molecule type" value="Genomic_DNA"/>
</dbReference>
<evidence type="ECO:0008006" key="5">
    <source>
        <dbReference type="Google" id="ProtNLM"/>
    </source>
</evidence>
<evidence type="ECO:0000313" key="3">
    <source>
        <dbReference type="EMBL" id="GJE85816.1"/>
    </source>
</evidence>
<dbReference type="InterPro" id="IPR011990">
    <property type="entry name" value="TPR-like_helical_dom_sf"/>
</dbReference>
<evidence type="ECO:0000313" key="4">
    <source>
        <dbReference type="Proteomes" id="UP000703269"/>
    </source>
</evidence>
<keyword evidence="1" id="KW-0677">Repeat</keyword>
<protein>
    <recommendedName>
        <fullName evidence="5">Pentacotripeptide-repeat region of PRORP domain-containing protein</fullName>
    </recommendedName>
</protein>
<organism evidence="3 4">
    <name type="scientific">Phanerochaete sordida</name>
    <dbReference type="NCBI Taxonomy" id="48140"/>
    <lineage>
        <taxon>Eukaryota</taxon>
        <taxon>Fungi</taxon>
        <taxon>Dikarya</taxon>
        <taxon>Basidiomycota</taxon>
        <taxon>Agaricomycotina</taxon>
        <taxon>Agaricomycetes</taxon>
        <taxon>Polyporales</taxon>
        <taxon>Phanerochaetaceae</taxon>
        <taxon>Phanerochaete</taxon>
    </lineage>
</organism>
<proteinExistence type="predicted"/>
<dbReference type="PROSITE" id="PS51375">
    <property type="entry name" value="PPR"/>
    <property type="match status" value="1"/>
</dbReference>
<evidence type="ECO:0000256" key="1">
    <source>
        <dbReference type="ARBA" id="ARBA00022737"/>
    </source>
</evidence>
<dbReference type="PANTHER" id="PTHR47933:SF2">
    <property type="entry name" value="PPR CONTAINING PLANT-LIKE PROTEIN"/>
    <property type="match status" value="1"/>
</dbReference>
<name>A0A9P3G079_9APHY</name>
<dbReference type="InterPro" id="IPR051240">
    <property type="entry name" value="Mito_RNA-Proc/Resp"/>
</dbReference>
<sequence>MCETSVQRWNVFFEHCLFRGQYQQVWTWMHYILKTPPLSPSRKTFYLFFQAVFFLDSTKPPPFRVIRKYIESMKRHDVAFGDEILQVLVEGYNRMDAKDEARQVKELYLSARVGQGVLVNPEACNEQLATLVAAGEDDKAERELKRMLSSGFAPTPKTLDAFAEHIRNSDALLHWESALNVTASRSAWSSVLRNSAEENTAGATLAAYRTMLERRHVPSPSDIFSVLEALCNNRVSPPTDDEIHRAVKLFDEYVSITSSDATRNPQDDFPSYDILLRTICNSRKSTLYSVAVRLLEEMRRLGIVEDRQGSQSLDDGLIRFAPNASAAYKVYKLLYKSQDGAPSLDATGFETVLGIFLTVHPNHESLTPIYLEIVSDMQHAGYPSTPAVYTRLLRILRNVLPSPEEDLIARGALASSIVQVHNAISIDATLAPDTTLWNALMDAYQHALCFSEAFRVWEMLFVSQRFDPASVDVVLGACARGGFGARAKDTVVRLHKLGYPFDQQNWTSWVACLCGLGQLEEATNVLCVAMVQEAEQGKDVRPTKGIAEVILKAAAEKGELEEIRGRIHASIPDLKVDEIAVGDSAS</sequence>
<feature type="repeat" description="PPR" evidence="2">
    <location>
        <begin position="120"/>
        <end position="154"/>
    </location>
</feature>
<dbReference type="Proteomes" id="UP000703269">
    <property type="component" value="Unassembled WGS sequence"/>
</dbReference>
<evidence type="ECO:0000256" key="2">
    <source>
        <dbReference type="PROSITE-ProRule" id="PRU00708"/>
    </source>
</evidence>
<reference evidence="3 4" key="1">
    <citation type="submission" date="2021-08" db="EMBL/GenBank/DDBJ databases">
        <title>Draft Genome Sequence of Phanerochaete sordida strain YK-624.</title>
        <authorList>
            <person name="Mori T."/>
            <person name="Dohra H."/>
            <person name="Suzuki T."/>
            <person name="Kawagishi H."/>
            <person name="Hirai H."/>
        </authorList>
    </citation>
    <scope>NUCLEOTIDE SEQUENCE [LARGE SCALE GENOMIC DNA]</scope>
    <source>
        <strain evidence="3 4">YK-624</strain>
    </source>
</reference>
<dbReference type="InterPro" id="IPR002885">
    <property type="entry name" value="PPR_rpt"/>
</dbReference>
<keyword evidence="4" id="KW-1185">Reference proteome</keyword>
<dbReference type="PANTHER" id="PTHR47933">
    <property type="entry name" value="PENTATRICOPEPTIDE REPEAT-CONTAINING PROTEIN 1, MITOCHONDRIAL"/>
    <property type="match status" value="1"/>
</dbReference>
<gene>
    <name evidence="3" type="ORF">PsYK624_018950</name>
</gene>
<dbReference type="Gene3D" id="1.25.40.10">
    <property type="entry name" value="Tetratricopeptide repeat domain"/>
    <property type="match status" value="1"/>
</dbReference>
<dbReference type="OrthoDB" id="185373at2759"/>
<accession>A0A9P3G079</accession>
<comment type="caution">
    <text evidence="3">The sequence shown here is derived from an EMBL/GenBank/DDBJ whole genome shotgun (WGS) entry which is preliminary data.</text>
</comment>
<dbReference type="Pfam" id="PF01535">
    <property type="entry name" value="PPR"/>
    <property type="match status" value="1"/>
</dbReference>